<dbReference type="EMBL" id="LLXU01000069">
    <property type="protein sequence ID" value="KRG44199.1"/>
    <property type="molecule type" value="Genomic_DNA"/>
</dbReference>
<gene>
    <name evidence="3" type="ORF">ARC20_08655</name>
</gene>
<organism evidence="3 4">
    <name type="scientific">Stenotrophomonas panacihumi</name>
    <dbReference type="NCBI Taxonomy" id="676599"/>
    <lineage>
        <taxon>Bacteria</taxon>
        <taxon>Pseudomonadati</taxon>
        <taxon>Pseudomonadota</taxon>
        <taxon>Gammaproteobacteria</taxon>
        <taxon>Lysobacterales</taxon>
        <taxon>Lysobacteraceae</taxon>
        <taxon>Stenotrophomonas</taxon>
    </lineage>
</organism>
<proteinExistence type="predicted"/>
<evidence type="ECO:0000256" key="1">
    <source>
        <dbReference type="SAM" id="MobiDB-lite"/>
    </source>
</evidence>
<evidence type="ECO:0000259" key="2">
    <source>
        <dbReference type="Pfam" id="PF08845"/>
    </source>
</evidence>
<dbReference type="Proteomes" id="UP000051802">
    <property type="component" value="Unassembled WGS sequence"/>
</dbReference>
<comment type="caution">
    <text evidence="3">The sequence shown here is derived from an EMBL/GenBank/DDBJ whole genome shotgun (WGS) entry which is preliminary data.</text>
</comment>
<dbReference type="Pfam" id="PF08845">
    <property type="entry name" value="SymE_toxin"/>
    <property type="match status" value="1"/>
</dbReference>
<dbReference type="AlphaFoldDB" id="A0A0R0ASL0"/>
<name>A0A0R0ASL0_9GAMM</name>
<dbReference type="RefSeq" id="WP_057646196.1">
    <property type="nucleotide sequence ID" value="NZ_LLXU01000069.1"/>
</dbReference>
<feature type="domain" description="Toxin SymE-like" evidence="2">
    <location>
        <begin position="50"/>
        <end position="98"/>
    </location>
</feature>
<evidence type="ECO:0000313" key="3">
    <source>
        <dbReference type="EMBL" id="KRG44199.1"/>
    </source>
</evidence>
<dbReference type="GO" id="GO:0003677">
    <property type="term" value="F:DNA binding"/>
    <property type="evidence" value="ECO:0007669"/>
    <property type="project" value="InterPro"/>
</dbReference>
<feature type="region of interest" description="Disordered" evidence="1">
    <location>
        <begin position="104"/>
        <end position="125"/>
    </location>
</feature>
<dbReference type="GO" id="GO:0003723">
    <property type="term" value="F:RNA binding"/>
    <property type="evidence" value="ECO:0007669"/>
    <property type="project" value="InterPro"/>
</dbReference>
<dbReference type="GO" id="GO:0005737">
    <property type="term" value="C:cytoplasm"/>
    <property type="evidence" value="ECO:0007669"/>
    <property type="project" value="InterPro"/>
</dbReference>
<evidence type="ECO:0000313" key="4">
    <source>
        <dbReference type="Proteomes" id="UP000051802"/>
    </source>
</evidence>
<dbReference type="InterPro" id="IPR014944">
    <property type="entry name" value="Toxin_SymE-like"/>
</dbReference>
<dbReference type="GO" id="GO:0016070">
    <property type="term" value="P:RNA metabolic process"/>
    <property type="evidence" value="ECO:0007669"/>
    <property type="project" value="InterPro"/>
</dbReference>
<dbReference type="GO" id="GO:0016788">
    <property type="term" value="F:hydrolase activity, acting on ester bonds"/>
    <property type="evidence" value="ECO:0007669"/>
    <property type="project" value="InterPro"/>
</dbReference>
<protein>
    <recommendedName>
        <fullName evidence="2">Toxin SymE-like domain-containing protein</fullName>
    </recommendedName>
</protein>
<reference evidence="3 4" key="1">
    <citation type="submission" date="2015-10" db="EMBL/GenBank/DDBJ databases">
        <title>Genome sequencing and analysis of members of genus Stenotrophomonas.</title>
        <authorList>
            <person name="Patil P.P."/>
            <person name="Midha S."/>
            <person name="Patil P.B."/>
        </authorList>
    </citation>
    <scope>NUCLEOTIDE SEQUENCE [LARGE SCALE GENOMIC DNA]</scope>
    <source>
        <strain evidence="3 4">JCM 16536</strain>
    </source>
</reference>
<accession>A0A0R0ASL0</accession>
<keyword evidence="4" id="KW-1185">Reference proteome</keyword>
<sequence length="125" mass="13894">MAGMVHSKFWNAPVPGYVPLLTPEERTALDKRDAVAAARRRPRAGRRPAFCTLTRSFNDAERREVPRLRLEGKWMEPLGFKPGGRVSVEVREDGALVLMPMVTPSSAELPGAGKRRSKRTKAEAL</sequence>